<dbReference type="AlphaFoldDB" id="A0A318JXM7"/>
<protein>
    <submittedName>
        <fullName evidence="2">Uncharacterized protein</fullName>
    </submittedName>
</protein>
<feature type="region of interest" description="Disordered" evidence="1">
    <location>
        <begin position="155"/>
        <end position="174"/>
    </location>
</feature>
<accession>A0A318JXM7</accession>
<name>A0A318JXM7_9NOCA</name>
<evidence type="ECO:0000313" key="2">
    <source>
        <dbReference type="EMBL" id="PXX58420.1"/>
    </source>
</evidence>
<feature type="compositionally biased region" description="Basic and acidic residues" evidence="1">
    <location>
        <begin position="28"/>
        <end position="38"/>
    </location>
</feature>
<comment type="caution">
    <text evidence="2">The sequence shown here is derived from an EMBL/GenBank/DDBJ whole genome shotgun (WGS) entry which is preliminary data.</text>
</comment>
<dbReference type="Proteomes" id="UP000247569">
    <property type="component" value="Unassembled WGS sequence"/>
</dbReference>
<gene>
    <name evidence="2" type="ORF">DFR70_114104</name>
</gene>
<evidence type="ECO:0000313" key="3">
    <source>
        <dbReference type="Proteomes" id="UP000247569"/>
    </source>
</evidence>
<evidence type="ECO:0000256" key="1">
    <source>
        <dbReference type="SAM" id="MobiDB-lite"/>
    </source>
</evidence>
<keyword evidence="3" id="KW-1185">Reference proteome</keyword>
<dbReference type="EMBL" id="QJKF01000014">
    <property type="protein sequence ID" value="PXX58420.1"/>
    <property type="molecule type" value="Genomic_DNA"/>
</dbReference>
<organism evidence="2 3">
    <name type="scientific">Nocardia tenerifensis</name>
    <dbReference type="NCBI Taxonomy" id="228006"/>
    <lineage>
        <taxon>Bacteria</taxon>
        <taxon>Bacillati</taxon>
        <taxon>Actinomycetota</taxon>
        <taxon>Actinomycetes</taxon>
        <taxon>Mycobacteriales</taxon>
        <taxon>Nocardiaceae</taxon>
        <taxon>Nocardia</taxon>
    </lineage>
</organism>
<sequence length="224" mass="24243">MKKEPAVRHLRPRGRSARTIATSADRTGLSERSDEHTSRVALTKCRSGVPLQPVTASWSSPTPNASMPQLPSICRPVAGPENHSACRPATRRRPPPHLNVGYRHAAGPQRWPRTPNDAAAHTGRQVPAGGCSAVSVSVEPAHSPIQPPVTAIRIPTSQRRPGPLRRQSRSALGKLADRWAQPTMAAAPPPTRSRRWAASWLTAGFAMRAPPPQSQIWRICTGKP</sequence>
<reference evidence="2 3" key="1">
    <citation type="submission" date="2018-05" db="EMBL/GenBank/DDBJ databases">
        <title>Genomic Encyclopedia of Type Strains, Phase IV (KMG-IV): sequencing the most valuable type-strain genomes for metagenomic binning, comparative biology and taxonomic classification.</title>
        <authorList>
            <person name="Goeker M."/>
        </authorList>
    </citation>
    <scope>NUCLEOTIDE SEQUENCE [LARGE SCALE GENOMIC DNA]</scope>
    <source>
        <strain evidence="2 3">DSM 44704</strain>
    </source>
</reference>
<proteinExistence type="predicted"/>
<feature type="region of interest" description="Disordered" evidence="1">
    <location>
        <begin position="81"/>
        <end position="111"/>
    </location>
</feature>
<feature type="region of interest" description="Disordered" evidence="1">
    <location>
        <begin position="1"/>
        <end position="40"/>
    </location>
</feature>